<dbReference type="KEGG" id="pgg:FX982_00300"/>
<dbReference type="OrthoDB" id="6920230at2"/>
<gene>
    <name evidence="2" type="ORF">BBI10_24890</name>
    <name evidence="3" type="ORF">FX982_00300</name>
</gene>
<reference evidence="3" key="2">
    <citation type="submission" date="2019-12" db="EMBL/GenBank/DDBJ databases">
        <title>endophytic bacteria associated with Panax ginseng seedlings.</title>
        <authorList>
            <person name="Park J.M."/>
            <person name="Shin R."/>
            <person name="Jo S.H."/>
        </authorList>
    </citation>
    <scope>NUCLEOTIDE SEQUENCE</scope>
    <source>
        <strain evidence="3">PgKB30</strain>
    </source>
</reference>
<feature type="chain" id="PRO_5036017044" evidence="1">
    <location>
        <begin position="19"/>
        <end position="104"/>
    </location>
</feature>
<reference evidence="5" key="3">
    <citation type="submission" date="2019-12" db="EMBL/GenBank/DDBJ databases">
        <title>Endophytic bacteria associated with Panax ginseng seedlings.</title>
        <authorList>
            <person name="Park J.M."/>
            <person name="Shin R."/>
            <person name="Jo S.H."/>
        </authorList>
    </citation>
    <scope>NUCLEOTIDE SEQUENCE [LARGE SCALE GENOMIC DNA]</scope>
    <source>
        <strain evidence="5">PgKB30</strain>
    </source>
</reference>
<dbReference type="GO" id="GO:0016301">
    <property type="term" value="F:kinase activity"/>
    <property type="evidence" value="ECO:0007669"/>
    <property type="project" value="UniProtKB-KW"/>
</dbReference>
<proteinExistence type="predicted"/>
<keyword evidence="5" id="KW-1185">Reference proteome</keyword>
<dbReference type="EMBL" id="CP053746">
    <property type="protein sequence ID" value="QKF49381.1"/>
    <property type="molecule type" value="Genomic_DNA"/>
</dbReference>
<dbReference type="RefSeq" id="WP_065992674.1">
    <property type="nucleotide sequence ID" value="NZ_CP053746.1"/>
</dbReference>
<feature type="signal peptide" evidence="1">
    <location>
        <begin position="1"/>
        <end position="18"/>
    </location>
</feature>
<accession>A0A1C2D9U8</accession>
<evidence type="ECO:0000313" key="5">
    <source>
        <dbReference type="Proteomes" id="UP000501989"/>
    </source>
</evidence>
<evidence type="ECO:0000313" key="2">
    <source>
        <dbReference type="EMBL" id="OCX11426.1"/>
    </source>
</evidence>
<evidence type="ECO:0000256" key="1">
    <source>
        <dbReference type="SAM" id="SignalP"/>
    </source>
</evidence>
<keyword evidence="2" id="KW-0808">Transferase</keyword>
<keyword evidence="2" id="KW-0418">Kinase</keyword>
<protein>
    <submittedName>
        <fullName evidence="2">3-phosphoglycerate kinase</fullName>
    </submittedName>
</protein>
<evidence type="ECO:0000313" key="4">
    <source>
        <dbReference type="Proteomes" id="UP000095143"/>
    </source>
</evidence>
<dbReference type="Proteomes" id="UP000095143">
    <property type="component" value="Unassembled WGS sequence"/>
</dbReference>
<organism evidence="2 4">
    <name type="scientific">Pseudomonas graminis</name>
    <dbReference type="NCBI Taxonomy" id="158627"/>
    <lineage>
        <taxon>Bacteria</taxon>
        <taxon>Pseudomonadati</taxon>
        <taxon>Pseudomonadota</taxon>
        <taxon>Gammaproteobacteria</taxon>
        <taxon>Pseudomonadales</taxon>
        <taxon>Pseudomonadaceae</taxon>
        <taxon>Pseudomonas</taxon>
    </lineage>
</organism>
<dbReference type="AlphaFoldDB" id="A0A1C2D9U8"/>
<sequence>MKRICCVLLAMLPLSAFAYPIDVEKDIKGVQVDYNSHDVAYDIGNITLNNFGDVPAKCSVVFRNGPEAPRTRRVQVAPKSSTEVTAKFTRDIVKLRISLSCEPL</sequence>
<name>A0A1C2D9U8_9PSED</name>
<keyword evidence="1" id="KW-0732">Signal</keyword>
<dbReference type="EMBL" id="MDEN01000069">
    <property type="protein sequence ID" value="OCX11426.1"/>
    <property type="molecule type" value="Genomic_DNA"/>
</dbReference>
<reference evidence="2 4" key="1">
    <citation type="submission" date="2016-08" db="EMBL/GenBank/DDBJ databases">
        <title>Whole genome sequence of Pseudomonas graminis strain UASWS1507, a potential biological control agent for agriculture.</title>
        <authorList>
            <person name="Crovadore J."/>
            <person name="Calmin G."/>
            <person name="Chablais R."/>
            <person name="Cochard B."/>
            <person name="Lefort F."/>
        </authorList>
    </citation>
    <scope>NUCLEOTIDE SEQUENCE [LARGE SCALE GENOMIC DNA]</scope>
    <source>
        <strain evidence="2 4">UASWS1507</strain>
    </source>
</reference>
<dbReference type="Proteomes" id="UP000501989">
    <property type="component" value="Chromosome"/>
</dbReference>
<evidence type="ECO:0000313" key="3">
    <source>
        <dbReference type="EMBL" id="QKF49381.1"/>
    </source>
</evidence>